<dbReference type="SUPFAM" id="SSF56003">
    <property type="entry name" value="Molybdenum cofactor-binding domain"/>
    <property type="match status" value="2"/>
</dbReference>
<proteinExistence type="predicted"/>
<name>A0A370FV22_GLULI</name>
<dbReference type="Pfam" id="PF02738">
    <property type="entry name" value="MoCoBD_1"/>
    <property type="match status" value="1"/>
</dbReference>
<dbReference type="RefSeq" id="WP_114729165.1">
    <property type="nucleotide sequence ID" value="NZ_BJMI01000027.1"/>
</dbReference>
<dbReference type="InterPro" id="IPR052516">
    <property type="entry name" value="N-heterocyclic_Hydroxylase"/>
</dbReference>
<keyword evidence="4" id="KW-1185">Reference proteome</keyword>
<dbReference type="Proteomes" id="UP000254958">
    <property type="component" value="Unassembled WGS sequence"/>
</dbReference>
<gene>
    <name evidence="3" type="ORF">C7453_11417</name>
    <name evidence="2" type="ORF">HLH32_13425</name>
</gene>
<dbReference type="OrthoDB" id="9767994at2"/>
<dbReference type="InterPro" id="IPR037165">
    <property type="entry name" value="AldOxase/xan_DH_Mopterin-bd_sf"/>
</dbReference>
<dbReference type="AlphaFoldDB" id="A0A370FV22"/>
<sequence length="776" mass="82979">MGKLGRMGFGQRAGGEAGNGVSRRGFLMAAVGAGVMFGFPAVPRASQQFPATGLPGDGAFEPTIWCAIAPDGAITVNIIRAEMGQHVGTALARIIADEMNADWSRVTINYVDSDPKWGLMVTGGSWSVWMTWDVFRQAGAAARIALTEAGATLLGIPAAQCTTRNGMVIGGGRSIGYGDIVARAHPTRSFTPDELAKLPLKPAADRHLIGNKDLKALDIPAKTNGTALYGIDAKVEGMVYARPKMPPTRYGSRVRSVDDSAARAVKGYQRYLVIEDPSEVVQGWVLAIASTYSAAIRAADLLKVDWTPGETINVSEKNVIDHGRTQIDRKEGGVMVFDDKGVDSTFAAAASTFSQDYTCASVLHYQLEPTNALAFEKDGIFEIHAGNQWQSLILPTLAKALGRPEKSIVLRSYLLGGGFGRRLNGDYMIPAALASKALGKPVKLVLTRSDDMQFDSFRSPSIQRIRVAFDGSKAITAMEYHASAGWPTEVMAPAFMSKGVDGKPYDPFAIAGGDHWYEVGPLRVRALSNDLANRTFRPGWLRSVSPGWVSWGLESSWDEIAHIQGKDPVQFRLEHLTGAGRNKGEAPDSTGGALRQAAVIRRVAEKAGWGRPLPKDTALGIASTFGQERGMPTWIACAALVHVDRATGIVRCQKLTLVVDAGTIVDPDGARAQTEGAALWGLSMALFEGSEIVGGLPRDRNLNTYTPLRIADVPEMDIEFVANTEKPTGLGEPGTTPIAPAIGNAIFNAVGVRMRHLPIRPADVLRALKEKGASAA</sequence>
<reference evidence="2 5" key="2">
    <citation type="submission" date="2020-04" db="EMBL/GenBank/DDBJ databases">
        <title>Description of novel Gluconacetobacter.</title>
        <authorList>
            <person name="Sombolestani A."/>
        </authorList>
    </citation>
    <scope>NUCLEOTIDE SEQUENCE [LARGE SCALE GENOMIC DNA]</scope>
    <source>
        <strain evidence="2 5">LMG 1382</strain>
    </source>
</reference>
<reference evidence="3 4" key="1">
    <citation type="submission" date="2018-07" db="EMBL/GenBank/DDBJ databases">
        <title>Genomic Encyclopedia of Type Strains, Phase IV (KMG-IV): sequencing the most valuable type-strain genomes for metagenomic binning, comparative biology and taxonomic classification.</title>
        <authorList>
            <person name="Goeker M."/>
        </authorList>
    </citation>
    <scope>NUCLEOTIDE SEQUENCE [LARGE SCALE GENOMIC DNA]</scope>
    <source>
        <strain evidence="3 4">DSM 5603</strain>
    </source>
</reference>
<evidence type="ECO:0000313" key="2">
    <source>
        <dbReference type="EMBL" id="MBB2187361.1"/>
    </source>
</evidence>
<protein>
    <submittedName>
        <fullName evidence="3">CO/xanthine dehydrogenase Mo-binding subunit</fullName>
    </submittedName>
    <submittedName>
        <fullName evidence="2">Xanthine dehydrogenase family protein molybdopterin-binding subunit</fullName>
    </submittedName>
</protein>
<dbReference type="PANTHER" id="PTHR47495">
    <property type="entry name" value="ALDEHYDE DEHYDROGENASE"/>
    <property type="match status" value="1"/>
</dbReference>
<dbReference type="PANTHER" id="PTHR47495:SF2">
    <property type="entry name" value="ALDEHYDE DEHYDROGENASE"/>
    <property type="match status" value="1"/>
</dbReference>
<evidence type="ECO:0000313" key="4">
    <source>
        <dbReference type="Proteomes" id="UP000254958"/>
    </source>
</evidence>
<accession>A0A370FV22</accession>
<dbReference type="Gene3D" id="3.90.1170.50">
    <property type="entry name" value="Aldehyde oxidase/xanthine dehydrogenase, a/b hammerhead"/>
    <property type="match status" value="1"/>
</dbReference>
<evidence type="ECO:0000313" key="3">
    <source>
        <dbReference type="EMBL" id="RDI35482.1"/>
    </source>
</evidence>
<evidence type="ECO:0000313" key="5">
    <source>
        <dbReference type="Proteomes" id="UP000562982"/>
    </source>
</evidence>
<dbReference type="PIRSF" id="PIRSF036389">
    <property type="entry name" value="IOR_B"/>
    <property type="match status" value="1"/>
</dbReference>
<dbReference type="InterPro" id="IPR012368">
    <property type="entry name" value="OxRdtase_Mopterin-bd_su_IorB"/>
</dbReference>
<dbReference type="Pfam" id="PF20256">
    <property type="entry name" value="MoCoBD_2"/>
    <property type="match status" value="2"/>
</dbReference>
<dbReference type="Proteomes" id="UP000562982">
    <property type="component" value="Unassembled WGS sequence"/>
</dbReference>
<dbReference type="EMBL" id="QQAW01000014">
    <property type="protein sequence ID" value="RDI35482.1"/>
    <property type="molecule type" value="Genomic_DNA"/>
</dbReference>
<dbReference type="Gene3D" id="3.30.365.10">
    <property type="entry name" value="Aldehyde oxidase/xanthine dehydrogenase, molybdopterin binding domain"/>
    <property type="match status" value="4"/>
</dbReference>
<dbReference type="EMBL" id="JABEQI010000008">
    <property type="protein sequence ID" value="MBB2187361.1"/>
    <property type="molecule type" value="Genomic_DNA"/>
</dbReference>
<dbReference type="GO" id="GO:0016491">
    <property type="term" value="F:oxidoreductase activity"/>
    <property type="evidence" value="ECO:0007669"/>
    <property type="project" value="InterPro"/>
</dbReference>
<dbReference type="InterPro" id="IPR046867">
    <property type="entry name" value="AldOxase/xan_DH_MoCoBD2"/>
</dbReference>
<organism evidence="3 4">
    <name type="scientific">Gluconacetobacter liquefaciens</name>
    <name type="common">Acetobacter liquefaciens</name>
    <dbReference type="NCBI Taxonomy" id="89584"/>
    <lineage>
        <taxon>Bacteria</taxon>
        <taxon>Pseudomonadati</taxon>
        <taxon>Pseudomonadota</taxon>
        <taxon>Alphaproteobacteria</taxon>
        <taxon>Acetobacterales</taxon>
        <taxon>Acetobacteraceae</taxon>
        <taxon>Gluconacetobacter</taxon>
    </lineage>
</organism>
<dbReference type="InterPro" id="IPR000674">
    <property type="entry name" value="Ald_Oxase/Xan_DH_a/b"/>
</dbReference>
<dbReference type="SMART" id="SM01008">
    <property type="entry name" value="Ald_Xan_dh_C"/>
    <property type="match status" value="1"/>
</dbReference>
<dbReference type="InterPro" id="IPR008274">
    <property type="entry name" value="AldOxase/xan_DH_MoCoBD1"/>
</dbReference>
<evidence type="ECO:0000259" key="1">
    <source>
        <dbReference type="SMART" id="SM01008"/>
    </source>
</evidence>
<feature type="domain" description="Aldehyde oxidase/xanthine dehydrogenase a/b hammerhead" evidence="1">
    <location>
        <begin position="224"/>
        <end position="310"/>
    </location>
</feature>
<comment type="caution">
    <text evidence="3">The sequence shown here is derived from an EMBL/GenBank/DDBJ whole genome shotgun (WGS) entry which is preliminary data.</text>
</comment>